<proteinExistence type="predicted"/>
<dbReference type="Pfam" id="PF19648">
    <property type="entry name" value="DUF6151"/>
    <property type="match status" value="1"/>
</dbReference>
<protein>
    <submittedName>
        <fullName evidence="1">DUF6151 family protein</fullName>
    </submittedName>
</protein>
<dbReference type="EMBL" id="JAPUBN010000013">
    <property type="protein sequence ID" value="MCZ2721413.1"/>
    <property type="molecule type" value="Genomic_DNA"/>
</dbReference>
<gene>
    <name evidence="1" type="ORF">O1D97_07050</name>
</gene>
<evidence type="ECO:0000313" key="1">
    <source>
        <dbReference type="EMBL" id="MCZ2721413.1"/>
    </source>
</evidence>
<keyword evidence="2" id="KW-1185">Reference proteome</keyword>
<name>A0ABT4JUF4_9GAMM</name>
<evidence type="ECO:0000313" key="2">
    <source>
        <dbReference type="Proteomes" id="UP001149719"/>
    </source>
</evidence>
<comment type="caution">
    <text evidence="1">The sequence shown here is derived from an EMBL/GenBank/DDBJ whole genome shotgun (WGS) entry which is preliminary data.</text>
</comment>
<organism evidence="1 2">
    <name type="scientific">Marinomonas phaeophyticola</name>
    <dbReference type="NCBI Taxonomy" id="3004091"/>
    <lineage>
        <taxon>Bacteria</taxon>
        <taxon>Pseudomonadati</taxon>
        <taxon>Pseudomonadota</taxon>
        <taxon>Gammaproteobacteria</taxon>
        <taxon>Oceanospirillales</taxon>
        <taxon>Oceanospirillaceae</taxon>
        <taxon>Marinomonas</taxon>
    </lineage>
</organism>
<sequence>MTELALECRCGKVKGRVHSVNLKQGNHLVCYCQSCQNFANYLQSDVLNEFGGSDIFQIAPAFISIDLGVDQLKSLKLTDKGVCRWYTDCCKTPIGNTAGAKIPMVGILRSFIAKDQDINAKIGPIMGNVYVKNLDSPLPQSMSAPLSEKRLIFRMIRKILLWKILAKGTPNPFMNSQGKPIVKPHKI</sequence>
<accession>A0ABT4JUF4</accession>
<dbReference type="InterPro" id="IPR046149">
    <property type="entry name" value="DUF6151"/>
</dbReference>
<dbReference type="Proteomes" id="UP001149719">
    <property type="component" value="Unassembled WGS sequence"/>
</dbReference>
<dbReference type="RefSeq" id="WP_269124181.1">
    <property type="nucleotide sequence ID" value="NZ_JAPUBN010000013.1"/>
</dbReference>
<reference evidence="1" key="1">
    <citation type="submission" date="2022-12" db="EMBL/GenBank/DDBJ databases">
        <title>Marinomonas 15G1-11 sp. nov, isolated from marine algae.</title>
        <authorList>
            <person name="Butt M."/>
            <person name="Choi D.G."/>
            <person name="Kim J.M."/>
            <person name="Lee J.K."/>
            <person name="Baek J.H."/>
            <person name="Jeon C.O."/>
        </authorList>
    </citation>
    <scope>NUCLEOTIDE SEQUENCE</scope>
    <source>
        <strain evidence="1">15G1-11</strain>
    </source>
</reference>